<dbReference type="InterPro" id="IPR017907">
    <property type="entry name" value="Znf_RING_CS"/>
</dbReference>
<dbReference type="GeneID" id="28737371"/>
<evidence type="ECO:0000256" key="6">
    <source>
        <dbReference type="ARBA" id="ARBA00022840"/>
    </source>
</evidence>
<evidence type="ECO:0000259" key="9">
    <source>
        <dbReference type="PROSITE" id="PS50089"/>
    </source>
</evidence>
<dbReference type="PROSITE" id="PS50089">
    <property type="entry name" value="ZF_RING_2"/>
    <property type="match status" value="1"/>
</dbReference>
<dbReference type="InterPro" id="IPR052583">
    <property type="entry name" value="ATP-helicase/E3_Ub-Ligase"/>
</dbReference>
<dbReference type="GO" id="GO:0016787">
    <property type="term" value="F:hydrolase activity"/>
    <property type="evidence" value="ECO:0007669"/>
    <property type="project" value="UniProtKB-KW"/>
</dbReference>
<dbReference type="InterPro" id="IPR027417">
    <property type="entry name" value="P-loop_NTPase"/>
</dbReference>
<keyword evidence="5" id="KW-0862">Zinc</keyword>
<evidence type="ECO:0000256" key="4">
    <source>
        <dbReference type="ARBA" id="ARBA00022801"/>
    </source>
</evidence>
<dbReference type="PROSITE" id="PS51192">
    <property type="entry name" value="HELICASE_ATP_BIND_1"/>
    <property type="match status" value="1"/>
</dbReference>
<dbReference type="InterPro" id="IPR059033">
    <property type="entry name" value="C144_05_dom"/>
</dbReference>
<evidence type="ECO:0000256" key="8">
    <source>
        <dbReference type="SAM" id="MobiDB-lite"/>
    </source>
</evidence>
<evidence type="ECO:0000256" key="1">
    <source>
        <dbReference type="ARBA" id="ARBA00022723"/>
    </source>
</evidence>
<evidence type="ECO:0000313" key="12">
    <source>
        <dbReference type="EMBL" id="KPI45664.1"/>
    </source>
</evidence>
<feature type="domain" description="RING-type" evidence="9">
    <location>
        <begin position="1050"/>
        <end position="1088"/>
    </location>
</feature>
<dbReference type="CDD" id="cd18793">
    <property type="entry name" value="SF2_C_SNF"/>
    <property type="match status" value="1"/>
</dbReference>
<comment type="caution">
    <text evidence="12">The sequence shown here is derived from an EMBL/GenBank/DDBJ whole genome shotgun (WGS) entry which is preliminary data.</text>
</comment>
<dbReference type="GO" id="GO:0008270">
    <property type="term" value="F:zinc ion binding"/>
    <property type="evidence" value="ECO:0007669"/>
    <property type="project" value="UniProtKB-KW"/>
</dbReference>
<dbReference type="PANTHER" id="PTHR45865:SF1">
    <property type="entry name" value="E3 UBIQUITIN-PROTEIN LIGASE SHPRH"/>
    <property type="match status" value="1"/>
</dbReference>
<dbReference type="InterPro" id="IPR013083">
    <property type="entry name" value="Znf_RING/FYVE/PHD"/>
</dbReference>
<dbReference type="InterPro" id="IPR001650">
    <property type="entry name" value="Helicase_C-like"/>
</dbReference>
<feature type="region of interest" description="Disordered" evidence="8">
    <location>
        <begin position="659"/>
        <end position="681"/>
    </location>
</feature>
<keyword evidence="13" id="KW-1185">Reference proteome</keyword>
<feature type="domain" description="Helicase ATP-binding" evidence="10">
    <location>
        <begin position="255"/>
        <end position="453"/>
    </location>
</feature>
<dbReference type="OrthoDB" id="5330228at2759"/>
<feature type="compositionally biased region" description="Basic and acidic residues" evidence="8">
    <location>
        <begin position="1376"/>
        <end position="1386"/>
    </location>
</feature>
<dbReference type="InterPro" id="IPR000330">
    <property type="entry name" value="SNF2_N"/>
</dbReference>
<accession>A0A0N1HBP7</accession>
<dbReference type="SUPFAM" id="SSF57850">
    <property type="entry name" value="RING/U-box"/>
    <property type="match status" value="1"/>
</dbReference>
<name>A0A0N1HBP7_9EURO</name>
<dbReference type="Pfam" id="PF26021">
    <property type="entry name" value="Ferritin_C144_05"/>
    <property type="match status" value="1"/>
</dbReference>
<dbReference type="Pfam" id="PF00271">
    <property type="entry name" value="Helicase_C"/>
    <property type="match status" value="1"/>
</dbReference>
<evidence type="ECO:0000256" key="5">
    <source>
        <dbReference type="ARBA" id="ARBA00022833"/>
    </source>
</evidence>
<dbReference type="GO" id="GO:0005524">
    <property type="term" value="F:ATP binding"/>
    <property type="evidence" value="ECO:0007669"/>
    <property type="project" value="InterPro"/>
</dbReference>
<dbReference type="InterPro" id="IPR018957">
    <property type="entry name" value="Znf_C3HC4_RING-type"/>
</dbReference>
<dbReference type="PANTHER" id="PTHR45865">
    <property type="entry name" value="E3 UBIQUITIN-PROTEIN LIGASE SHPRH FAMILY MEMBER"/>
    <property type="match status" value="1"/>
</dbReference>
<dbReference type="Pfam" id="PF00176">
    <property type="entry name" value="SNF2-rel_dom"/>
    <property type="match status" value="1"/>
</dbReference>
<dbReference type="Pfam" id="PF00097">
    <property type="entry name" value="zf-C3HC4"/>
    <property type="match status" value="1"/>
</dbReference>
<keyword evidence="4" id="KW-0378">Hydrolase</keyword>
<dbReference type="PROSITE" id="PS51194">
    <property type="entry name" value="HELICASE_CTER"/>
    <property type="match status" value="1"/>
</dbReference>
<dbReference type="InterPro" id="IPR014001">
    <property type="entry name" value="Helicase_ATP-bd"/>
</dbReference>
<dbReference type="GO" id="GO:0000209">
    <property type="term" value="P:protein polyubiquitination"/>
    <property type="evidence" value="ECO:0007669"/>
    <property type="project" value="TreeGrafter"/>
</dbReference>
<dbReference type="InterPro" id="IPR001841">
    <property type="entry name" value="Znf_RING"/>
</dbReference>
<dbReference type="EMBL" id="LFJN01000001">
    <property type="protein sequence ID" value="KPI45664.1"/>
    <property type="molecule type" value="Genomic_DNA"/>
</dbReference>
<dbReference type="InterPro" id="IPR049730">
    <property type="entry name" value="SNF2/RAD54-like_C"/>
</dbReference>
<dbReference type="Proteomes" id="UP000038010">
    <property type="component" value="Unassembled WGS sequence"/>
</dbReference>
<protein>
    <recommendedName>
        <fullName evidence="14">ATP-dependent helicase</fullName>
    </recommendedName>
</protein>
<sequence>MDDSPPSKRRKIARSSEATVATHVPLVRQRFHARPVADADYDSLPLDTGLVVRDVEIEGNDGVVVYVKRRKTPKTGKVILSGPSAKRGYKLLKDAQSLPSAISNVDTQLLQACHSASLSKQDDELVLQVELLWCNTTSLWDKPSDNAMDILSRYVPKYRGSPPPALEDWHPRDFYDNLHVPPTDANVPKRKINRCLATLYPFQRRTLRWMLQKEVATVPAATLSQGFLDSTDADMQPIYVNHTLGVVSTNLGAVAEAFAPPRGGILAEEMGLGKTLAVIATVCSHPRPDMEVKSKAGQPRKSAATLIVTPVTLLDQWREEIAMHSTLNVVAYEGIATARGKKTSFQDHVDTLAEGDIVLCSYNTLSREIHHVNAKPDRSRRHQQVYETPKSPLTEISWWRVCLDEAQMVESGVSNAATVARQLPREIAWAVTGTPLRQGHKDLFGLMLFLNFQPWGWSARLWDRLISYHRPLFKSMIGTIAIRHTKDLIRGELTLPPQSRNIVSLPFTAIEEQHYDNLFDEMCNAVGLRADGSPRSDDWDPEDPRIVEEMRRWLSRLRQTCLHPEVGARNRRALGRGGGPLRTVGQVLDVMIDQVDGTLHTEQRAVLMSKIRRGQMLENAKRPKEALGLWNAAYDEATSIVNECQQRLNNEQKLYEAAKAVQQKQAENSDHADKDEEDESDSALLAHRQRLRSALEVQHICIFFAATAYFQLKSDTANVEPESEEFHALEKRETEGYDIAKRIRGQLLVEVLKKANPLIQAVSDKANAPLPAALQEIVPHGEYSGIETRTLFNKFYRLCEALNEQSKHYQTVRSKMVDFLKGTLIDDDTGIELQGDEYEASTKHQDELYVYVEALRILFADRNEALTGLQNMLITHEVKGFLRHAREGEGPAPDLMIKALAERLMVRIDTEKHGSLRGLVAEIRALIAQLPEHSSDRARAERHIAERLLEDVQKVASNMSKALPHLEQEVTLFTDTMNSRLGYYAALQKISDAVAPYEEERIGQPLEEAKFNDTLAGEQRASIKISTSMSKRRYLLHLKDESTKSTPRICTICQTEFEIGTLTVCGHQFCKDCIQLWWKERRNCPVCKRHLRLNDFHDITYKPAEMTVQPESPASSSTSRNSTAGLDAGLNRSIYSDVSTATLNEIKNTDLTGAASFGSKIDTICRHIIWLREHDYGTKSVIFSQYRDFLDVLSRAFRQHNIHHTSFEQPKGIHNFKTEPGIECFLLHAKNQSAGLNLVCASHVLLCEPLLATAVELQAIARVHRIGQHQATTVWMYIIGGTVEESIYNLSVAKRLEHIKRNVKKVGKAKADGSLDSSGAATPKLGENLIDAANSLELQDADMKKLLTTGKTGGEFVDKGDLWQCLFGKTRRKERVMHSANDKPADEEGAGGEIGRFLRAEAAESRAASND</sequence>
<evidence type="ECO:0000259" key="11">
    <source>
        <dbReference type="PROSITE" id="PS51194"/>
    </source>
</evidence>
<keyword evidence="2" id="KW-0547">Nucleotide-binding</keyword>
<keyword evidence="6" id="KW-0067">ATP-binding</keyword>
<keyword evidence="3 7" id="KW-0863">Zinc-finger</keyword>
<dbReference type="SUPFAM" id="SSF52540">
    <property type="entry name" value="P-loop containing nucleoside triphosphate hydrolases"/>
    <property type="match status" value="2"/>
</dbReference>
<evidence type="ECO:0000256" key="7">
    <source>
        <dbReference type="PROSITE-ProRule" id="PRU00175"/>
    </source>
</evidence>
<evidence type="ECO:0000256" key="3">
    <source>
        <dbReference type="ARBA" id="ARBA00022771"/>
    </source>
</evidence>
<dbReference type="RefSeq" id="XP_018005627.1">
    <property type="nucleotide sequence ID" value="XM_018145502.1"/>
</dbReference>
<dbReference type="Gene3D" id="3.30.40.10">
    <property type="entry name" value="Zinc/RING finger domain, C3HC4 (zinc finger)"/>
    <property type="match status" value="1"/>
</dbReference>
<proteinExistence type="predicted"/>
<feature type="domain" description="Helicase C-terminal" evidence="11">
    <location>
        <begin position="1163"/>
        <end position="1314"/>
    </location>
</feature>
<dbReference type="VEuPathDB" id="FungiDB:AB675_529"/>
<dbReference type="GO" id="GO:0006974">
    <property type="term" value="P:DNA damage response"/>
    <property type="evidence" value="ECO:0007669"/>
    <property type="project" value="TreeGrafter"/>
</dbReference>
<dbReference type="CDD" id="cd18070">
    <property type="entry name" value="DEXQc_SHPRH"/>
    <property type="match status" value="1"/>
</dbReference>
<feature type="region of interest" description="Disordered" evidence="8">
    <location>
        <begin position="1374"/>
        <end position="1394"/>
    </location>
</feature>
<dbReference type="Gene3D" id="3.40.50.300">
    <property type="entry name" value="P-loop containing nucleotide triphosphate hydrolases"/>
    <property type="match status" value="1"/>
</dbReference>
<evidence type="ECO:0000259" key="10">
    <source>
        <dbReference type="PROSITE" id="PS51192"/>
    </source>
</evidence>
<dbReference type="Gene3D" id="3.40.50.10810">
    <property type="entry name" value="Tandem AAA-ATPase domain"/>
    <property type="match status" value="1"/>
</dbReference>
<evidence type="ECO:0008006" key="14">
    <source>
        <dbReference type="Google" id="ProtNLM"/>
    </source>
</evidence>
<evidence type="ECO:0000313" key="13">
    <source>
        <dbReference type="Proteomes" id="UP000038010"/>
    </source>
</evidence>
<dbReference type="GO" id="GO:0061630">
    <property type="term" value="F:ubiquitin protein ligase activity"/>
    <property type="evidence" value="ECO:0007669"/>
    <property type="project" value="TreeGrafter"/>
</dbReference>
<reference evidence="12 13" key="1">
    <citation type="submission" date="2015-06" db="EMBL/GenBank/DDBJ databases">
        <title>Draft genome of the ant-associated black yeast Phialophora attae CBS 131958.</title>
        <authorList>
            <person name="Moreno L.F."/>
            <person name="Stielow B.J."/>
            <person name="de Hoog S."/>
            <person name="Vicente V.A."/>
            <person name="Weiss V.A."/>
            <person name="de Vries M."/>
            <person name="Cruz L.M."/>
            <person name="Souza E.M."/>
        </authorList>
    </citation>
    <scope>NUCLEOTIDE SEQUENCE [LARGE SCALE GENOMIC DNA]</scope>
    <source>
        <strain evidence="12 13">CBS 131958</strain>
    </source>
</reference>
<gene>
    <name evidence="12" type="ORF">AB675_529</name>
</gene>
<dbReference type="SMART" id="SM00184">
    <property type="entry name" value="RING"/>
    <property type="match status" value="1"/>
</dbReference>
<dbReference type="InterPro" id="IPR038718">
    <property type="entry name" value="SNF2-like_sf"/>
</dbReference>
<evidence type="ECO:0000256" key="2">
    <source>
        <dbReference type="ARBA" id="ARBA00022741"/>
    </source>
</evidence>
<keyword evidence="1" id="KW-0479">Metal-binding</keyword>
<dbReference type="PROSITE" id="PS00518">
    <property type="entry name" value="ZF_RING_1"/>
    <property type="match status" value="1"/>
</dbReference>
<organism evidence="12 13">
    <name type="scientific">Cyphellophora attinorum</name>
    <dbReference type="NCBI Taxonomy" id="1664694"/>
    <lineage>
        <taxon>Eukaryota</taxon>
        <taxon>Fungi</taxon>
        <taxon>Dikarya</taxon>
        <taxon>Ascomycota</taxon>
        <taxon>Pezizomycotina</taxon>
        <taxon>Eurotiomycetes</taxon>
        <taxon>Chaetothyriomycetidae</taxon>
        <taxon>Chaetothyriales</taxon>
        <taxon>Cyphellophoraceae</taxon>
        <taxon>Cyphellophora</taxon>
    </lineage>
</organism>
<dbReference type="GO" id="GO:0005634">
    <property type="term" value="C:nucleus"/>
    <property type="evidence" value="ECO:0007669"/>
    <property type="project" value="TreeGrafter"/>
</dbReference>
<dbReference type="STRING" id="1664694.A0A0N1HBP7"/>
<dbReference type="SMART" id="SM00487">
    <property type="entry name" value="DEXDc"/>
    <property type="match status" value="1"/>
</dbReference>